<dbReference type="InterPro" id="IPR027995">
    <property type="entry name" value="Galactosyl_T_N"/>
</dbReference>
<dbReference type="EC" id="2.4.1.-" evidence="11"/>
<dbReference type="UniPathway" id="UPA00378"/>
<evidence type="ECO:0000256" key="2">
    <source>
        <dbReference type="ARBA" id="ARBA00004922"/>
    </source>
</evidence>
<dbReference type="Pfam" id="PF02709">
    <property type="entry name" value="Glyco_transf_7C"/>
    <property type="match status" value="1"/>
</dbReference>
<dbReference type="Pfam" id="PF13733">
    <property type="entry name" value="Glyco_transf_7N"/>
    <property type="match status" value="1"/>
</dbReference>
<keyword evidence="16" id="KW-1185">Reference proteome</keyword>
<dbReference type="OrthoDB" id="6020664at2759"/>
<dbReference type="InterPro" id="IPR027417">
    <property type="entry name" value="P-loop_NTPase"/>
</dbReference>
<dbReference type="VEuPathDB" id="VectorBase:ASIC007156"/>
<feature type="domain" description="Galactosyltransferase N-terminal" evidence="13">
    <location>
        <begin position="64"/>
        <end position="118"/>
    </location>
</feature>
<protein>
    <recommendedName>
        <fullName evidence="11">Beta-1,4-N-acetylgalactosaminyltransferase</fullName>
        <ecNumber evidence="11">2.4.1.-</ecNumber>
    </recommendedName>
    <alternativeName>
        <fullName evidence="11">Beta-4-GalNAcT</fullName>
    </alternativeName>
</protein>
<keyword evidence="11" id="KW-0464">Manganese</keyword>
<keyword evidence="4 11" id="KW-0328">Glycosyltransferase</keyword>
<dbReference type="Gene3D" id="3.40.50.300">
    <property type="entry name" value="P-loop containing nucleotide triphosphate hydrolases"/>
    <property type="match status" value="1"/>
</dbReference>
<evidence type="ECO:0000259" key="13">
    <source>
        <dbReference type="Pfam" id="PF13733"/>
    </source>
</evidence>
<dbReference type="InterPro" id="IPR003859">
    <property type="entry name" value="Galactosyl_T"/>
</dbReference>
<comment type="similarity">
    <text evidence="3 11">Belongs to the glycosyltransferase 7 family.</text>
</comment>
<keyword evidence="8 11" id="KW-1133">Transmembrane helix</keyword>
<dbReference type="STRING" id="74873.A0A084VP96"/>
<comment type="subcellular location">
    <subcellularLocation>
        <location evidence="1 11">Membrane</location>
        <topology evidence="1 11">Single-pass type II membrane protein</topology>
    </subcellularLocation>
</comment>
<comment type="function">
    <text evidence="11">Catalyzes the transfer of galactose onto proteins or lipids.</text>
</comment>
<dbReference type="Proteomes" id="UP000030765">
    <property type="component" value="Unassembled WGS sequence"/>
</dbReference>
<evidence type="ECO:0000259" key="12">
    <source>
        <dbReference type="Pfam" id="PF02709"/>
    </source>
</evidence>
<evidence type="ECO:0000256" key="5">
    <source>
        <dbReference type="ARBA" id="ARBA00022679"/>
    </source>
</evidence>
<name>A0A084VP96_ANOSI</name>
<evidence type="ECO:0000256" key="1">
    <source>
        <dbReference type="ARBA" id="ARBA00004606"/>
    </source>
</evidence>
<evidence type="ECO:0000256" key="11">
    <source>
        <dbReference type="RuleBase" id="RU368121"/>
    </source>
</evidence>
<accession>A0A084VP96</accession>
<evidence type="ECO:0000313" key="16">
    <source>
        <dbReference type="Proteomes" id="UP000030765"/>
    </source>
</evidence>
<dbReference type="InterPro" id="IPR029044">
    <property type="entry name" value="Nucleotide-diphossugar_trans"/>
</dbReference>
<dbReference type="PANTHER" id="PTHR19300">
    <property type="entry name" value="BETA-1,4-GALACTOSYLTRANSFERASE"/>
    <property type="match status" value="1"/>
</dbReference>
<evidence type="ECO:0000256" key="7">
    <source>
        <dbReference type="ARBA" id="ARBA00022968"/>
    </source>
</evidence>
<evidence type="ECO:0000256" key="8">
    <source>
        <dbReference type="ARBA" id="ARBA00022989"/>
    </source>
</evidence>
<dbReference type="GO" id="GO:0030166">
    <property type="term" value="P:proteoglycan biosynthetic process"/>
    <property type="evidence" value="ECO:0007669"/>
    <property type="project" value="TreeGrafter"/>
</dbReference>
<dbReference type="VEuPathDB" id="VectorBase:ASIS011161"/>
<comment type="cofactor">
    <cofactor evidence="11">
        <name>Mn(2+)</name>
        <dbReference type="ChEBI" id="CHEBI:29035"/>
    </cofactor>
</comment>
<dbReference type="EnsemblMetazoa" id="ASIC007156-RA">
    <property type="protein sequence ID" value="ASIC007156-PA"/>
    <property type="gene ID" value="ASIC007156"/>
</dbReference>
<dbReference type="GO" id="GO:0016020">
    <property type="term" value="C:membrane"/>
    <property type="evidence" value="ECO:0007669"/>
    <property type="project" value="UniProtKB-SubCell"/>
</dbReference>
<reference evidence="14 16" key="1">
    <citation type="journal article" date="2014" name="BMC Genomics">
        <title>Genome sequence of Anopheles sinensis provides insight into genetics basis of mosquito competence for malaria parasites.</title>
        <authorList>
            <person name="Zhou D."/>
            <person name="Zhang D."/>
            <person name="Ding G."/>
            <person name="Shi L."/>
            <person name="Hou Q."/>
            <person name="Ye Y."/>
            <person name="Xu Y."/>
            <person name="Zhou H."/>
            <person name="Xiong C."/>
            <person name="Li S."/>
            <person name="Yu J."/>
            <person name="Hong S."/>
            <person name="Yu X."/>
            <person name="Zou P."/>
            <person name="Chen C."/>
            <person name="Chang X."/>
            <person name="Wang W."/>
            <person name="Lv Y."/>
            <person name="Sun Y."/>
            <person name="Ma L."/>
            <person name="Shen B."/>
            <person name="Zhu C."/>
        </authorList>
    </citation>
    <scope>NUCLEOTIDE SEQUENCE [LARGE SCALE GENOMIC DNA]</scope>
</reference>
<feature type="domain" description="Galactosyltransferase C-terminal" evidence="12">
    <location>
        <begin position="123"/>
        <end position="199"/>
    </location>
</feature>
<reference evidence="15" key="2">
    <citation type="submission" date="2020-05" db="UniProtKB">
        <authorList>
            <consortium name="EnsemblMetazoa"/>
        </authorList>
    </citation>
    <scope>IDENTIFICATION</scope>
</reference>
<dbReference type="SUPFAM" id="SSF52540">
    <property type="entry name" value="P-loop containing nucleoside triphosphate hydrolases"/>
    <property type="match status" value="1"/>
</dbReference>
<gene>
    <name evidence="14" type="ORF">ZHAS_00007156</name>
</gene>
<dbReference type="GO" id="GO:0005794">
    <property type="term" value="C:Golgi apparatus"/>
    <property type="evidence" value="ECO:0007669"/>
    <property type="project" value="TreeGrafter"/>
</dbReference>
<proteinExistence type="inferred from homology"/>
<keyword evidence="11" id="KW-0479">Metal-binding</keyword>
<dbReference type="SUPFAM" id="SSF53448">
    <property type="entry name" value="Nucleotide-diphospho-sugar transferases"/>
    <property type="match status" value="1"/>
</dbReference>
<feature type="transmembrane region" description="Helical" evidence="11">
    <location>
        <begin position="12"/>
        <end position="33"/>
    </location>
</feature>
<evidence type="ECO:0000256" key="3">
    <source>
        <dbReference type="ARBA" id="ARBA00005735"/>
    </source>
</evidence>
<dbReference type="PANTHER" id="PTHR19300:SF30">
    <property type="entry name" value="BETA-1,4-GALACTOSYLTRANSFERASE 7"/>
    <property type="match status" value="1"/>
</dbReference>
<dbReference type="EMBL" id="KE524999">
    <property type="protein sequence ID" value="KFB39790.1"/>
    <property type="molecule type" value="Genomic_DNA"/>
</dbReference>
<evidence type="ECO:0000256" key="4">
    <source>
        <dbReference type="ARBA" id="ARBA00022676"/>
    </source>
</evidence>
<dbReference type="EMBL" id="ATLV01014987">
    <property type="status" value="NOT_ANNOTATED_CDS"/>
    <property type="molecule type" value="Genomic_DNA"/>
</dbReference>
<keyword evidence="5 11" id="KW-0808">Transferase</keyword>
<dbReference type="GO" id="GO:0005975">
    <property type="term" value="P:carbohydrate metabolic process"/>
    <property type="evidence" value="ECO:0007669"/>
    <property type="project" value="InterPro"/>
</dbReference>
<comment type="pathway">
    <text evidence="2 11">Protein modification; protein glycosylation.</text>
</comment>
<organism evidence="14">
    <name type="scientific">Anopheles sinensis</name>
    <name type="common">Mosquito</name>
    <dbReference type="NCBI Taxonomy" id="74873"/>
    <lineage>
        <taxon>Eukaryota</taxon>
        <taxon>Metazoa</taxon>
        <taxon>Ecdysozoa</taxon>
        <taxon>Arthropoda</taxon>
        <taxon>Hexapoda</taxon>
        <taxon>Insecta</taxon>
        <taxon>Pterygota</taxon>
        <taxon>Neoptera</taxon>
        <taxon>Endopterygota</taxon>
        <taxon>Diptera</taxon>
        <taxon>Nematocera</taxon>
        <taxon>Culicoidea</taxon>
        <taxon>Culicidae</taxon>
        <taxon>Anophelinae</taxon>
        <taxon>Anopheles</taxon>
    </lineage>
</organism>
<dbReference type="GO" id="GO:0046872">
    <property type="term" value="F:metal ion binding"/>
    <property type="evidence" value="ECO:0007669"/>
    <property type="project" value="UniProtKB-UniRule"/>
</dbReference>
<dbReference type="InterPro" id="IPR027791">
    <property type="entry name" value="Galactosyl_T_C"/>
</dbReference>
<keyword evidence="10 11" id="KW-0325">Glycoprotein</keyword>
<sequence>MVNYTRSVFKCFIGICILSTFVVIFQIGGLPTASERCNCEDNRDRDVQHEKFHQSFRIEQMDGKKLAIVVPFRDRFDELLQFAPHMAAFLGKQNVPFHIFVVNQNDRYRFNRASLINFPENGPLHISGPEFHPKYHYAAFIGGILLLRMEHFEQLNGMSNRYWGWGLEDDEFYVRIKEAGLEVSRPKNITTGTNNTFLHVHDRVHRRRDTVKCFNQREITRKRDRETGLNTLKYSIHSRRELMIDGITVTVLNVDLFCDKTKTPWCECETKTENVTQKIPKKMPRLSNVSDIKSAVARCPKSLFIFDEVEKMPAGLFDSIVTLLDNHAYTKELDFRQSIFIFLSNVAGPEIAKKMKHLLDSGVWREQTKLHDFEQTLEISSYNLAGGLYRSELIESHVVDHFVPFLPLELRHVEKCVQVEYLKYDSRGQFDESFMRDVLKEAVTFDETGLFSNNGCKRISKKVESMYFNRQRKRINGEL</sequence>
<keyword evidence="7 11" id="KW-0735">Signal-anchor</keyword>
<dbReference type="GO" id="GO:0046525">
    <property type="term" value="F:xylosylprotein 4-beta-galactosyltransferase activity"/>
    <property type="evidence" value="ECO:0007669"/>
    <property type="project" value="TreeGrafter"/>
</dbReference>
<dbReference type="Gene3D" id="3.90.550.10">
    <property type="entry name" value="Spore Coat Polysaccharide Biosynthesis Protein SpsA, Chain A"/>
    <property type="match status" value="2"/>
</dbReference>
<dbReference type="AlphaFoldDB" id="A0A084VP96"/>
<keyword evidence="6 11" id="KW-0812">Transmembrane</keyword>
<evidence type="ECO:0000313" key="14">
    <source>
        <dbReference type="EMBL" id="KFB39790.1"/>
    </source>
</evidence>
<keyword evidence="9 11" id="KW-0472">Membrane</keyword>
<evidence type="ECO:0000313" key="15">
    <source>
        <dbReference type="EnsemblMetazoa" id="ASIC007156-PA"/>
    </source>
</evidence>
<evidence type="ECO:0000256" key="6">
    <source>
        <dbReference type="ARBA" id="ARBA00022692"/>
    </source>
</evidence>
<evidence type="ECO:0000256" key="9">
    <source>
        <dbReference type="ARBA" id="ARBA00023136"/>
    </source>
</evidence>
<evidence type="ECO:0000256" key="10">
    <source>
        <dbReference type="ARBA" id="ARBA00023180"/>
    </source>
</evidence>